<evidence type="ECO:0000256" key="1">
    <source>
        <dbReference type="SAM" id="MobiDB-lite"/>
    </source>
</evidence>
<evidence type="ECO:0000256" key="2">
    <source>
        <dbReference type="SAM" id="SignalP"/>
    </source>
</evidence>
<keyword evidence="2" id="KW-0732">Signal</keyword>
<reference evidence="3 4" key="1">
    <citation type="submission" date="2018-06" db="EMBL/GenBank/DDBJ databases">
        <title>Sphaerisporangium craniellae sp. nov., isolated from a marine sponge in the South China Sea.</title>
        <authorList>
            <person name="Li L."/>
        </authorList>
    </citation>
    <scope>NUCLEOTIDE SEQUENCE [LARGE SCALE GENOMIC DNA]</scope>
    <source>
        <strain evidence="3 4">CCTCC AA 208026</strain>
    </source>
</reference>
<feature type="compositionally biased region" description="Low complexity" evidence="1">
    <location>
        <begin position="115"/>
        <end position="130"/>
    </location>
</feature>
<name>A0A367FJM7_9ACTN</name>
<proteinExistence type="predicted"/>
<accession>A0A367FJM7</accession>
<feature type="region of interest" description="Disordered" evidence="1">
    <location>
        <begin position="1"/>
        <end position="130"/>
    </location>
</feature>
<feature type="signal peptide" evidence="2">
    <location>
        <begin position="1"/>
        <end position="19"/>
    </location>
</feature>
<feature type="chain" id="PRO_5016729027" description="Peptidase M15B domain-containing protein" evidence="2">
    <location>
        <begin position="20"/>
        <end position="314"/>
    </location>
</feature>
<protein>
    <recommendedName>
        <fullName evidence="5">Peptidase M15B domain-containing protein</fullName>
    </recommendedName>
</protein>
<organism evidence="3 4">
    <name type="scientific">Sphaerisporangium album</name>
    <dbReference type="NCBI Taxonomy" id="509200"/>
    <lineage>
        <taxon>Bacteria</taxon>
        <taxon>Bacillati</taxon>
        <taxon>Actinomycetota</taxon>
        <taxon>Actinomycetes</taxon>
        <taxon>Streptosporangiales</taxon>
        <taxon>Streptosporangiaceae</taxon>
        <taxon>Sphaerisporangium</taxon>
    </lineage>
</organism>
<comment type="caution">
    <text evidence="3">The sequence shown here is derived from an EMBL/GenBank/DDBJ whole genome shotgun (WGS) entry which is preliminary data.</text>
</comment>
<evidence type="ECO:0000313" key="3">
    <source>
        <dbReference type="EMBL" id="RCG30042.1"/>
    </source>
</evidence>
<keyword evidence="4" id="KW-1185">Reference proteome</keyword>
<dbReference type="EMBL" id="QOIL01000009">
    <property type="protein sequence ID" value="RCG30042.1"/>
    <property type="molecule type" value="Genomic_DNA"/>
</dbReference>
<sequence length="314" mass="33153">MLAVQITVTGLASARPASAATPRLQSATGANGPTHGARHRPETGSPSRSEPGTAGALTWAATGSPPRARTGALTRATAARAATGSRTRAATGSPARAGTKALAAAGGRALKRGRTAAPARTTPARSAAGTNTPRLRALHNALPATRYSTSATRLSRAAAAAQARAARVVSPVLWRQHRVYGAVRLQHPQAARRLRHAGLGWRSSGHCANRHRRSCTSLDAVRLGTLWGVVNLKRRSGCPVVVTGGTEVGHANGAHSHGAGYKLDIEHNKCINRFIRKMHRGQVRGDGADIFYERRPQGYTIYANEPSHWDIMFL</sequence>
<feature type="compositionally biased region" description="Low complexity" evidence="1">
    <location>
        <begin position="9"/>
        <end position="24"/>
    </location>
</feature>
<dbReference type="Proteomes" id="UP000253094">
    <property type="component" value="Unassembled WGS sequence"/>
</dbReference>
<gene>
    <name evidence="3" type="ORF">DQ384_17975</name>
</gene>
<feature type="compositionally biased region" description="Low complexity" evidence="1">
    <location>
        <begin position="52"/>
        <end position="108"/>
    </location>
</feature>
<dbReference type="AlphaFoldDB" id="A0A367FJM7"/>
<evidence type="ECO:0000313" key="4">
    <source>
        <dbReference type="Proteomes" id="UP000253094"/>
    </source>
</evidence>
<evidence type="ECO:0008006" key="5">
    <source>
        <dbReference type="Google" id="ProtNLM"/>
    </source>
</evidence>